<gene>
    <name evidence="1" type="ORF">PINE0816_LOCUS2577</name>
</gene>
<reference evidence="1" key="1">
    <citation type="submission" date="2021-01" db="EMBL/GenBank/DDBJ databases">
        <authorList>
            <person name="Corre E."/>
            <person name="Pelletier E."/>
            <person name="Niang G."/>
            <person name="Scheremetjew M."/>
            <person name="Finn R."/>
            <person name="Kale V."/>
            <person name="Holt S."/>
            <person name="Cochrane G."/>
            <person name="Meng A."/>
            <person name="Brown T."/>
            <person name="Cohen L."/>
        </authorList>
    </citation>
    <scope>NUCLEOTIDE SEQUENCE</scope>
    <source>
        <strain evidence="1">CCAP1064/1</strain>
    </source>
</reference>
<protein>
    <submittedName>
        <fullName evidence="1">Uncharacterized protein</fullName>
    </submittedName>
</protein>
<organism evidence="1">
    <name type="scientific">Proboscia inermis</name>
    <dbReference type="NCBI Taxonomy" id="420281"/>
    <lineage>
        <taxon>Eukaryota</taxon>
        <taxon>Sar</taxon>
        <taxon>Stramenopiles</taxon>
        <taxon>Ochrophyta</taxon>
        <taxon>Bacillariophyta</taxon>
        <taxon>Coscinodiscophyceae</taxon>
        <taxon>Rhizosoleniophycidae</taxon>
        <taxon>Rhizosoleniales</taxon>
        <taxon>Rhizosoleniaceae</taxon>
        <taxon>Proboscia</taxon>
    </lineage>
</organism>
<proteinExistence type="predicted"/>
<evidence type="ECO:0000313" key="1">
    <source>
        <dbReference type="EMBL" id="CAD8406460.1"/>
    </source>
</evidence>
<dbReference type="AlphaFoldDB" id="A0A7S0BXU9"/>
<dbReference type="EMBL" id="HBEL01005395">
    <property type="protein sequence ID" value="CAD8406460.1"/>
    <property type="molecule type" value="Transcribed_RNA"/>
</dbReference>
<accession>A0A7S0BXU9</accession>
<name>A0A7S0BXU9_9STRA</name>
<sequence>MKFSEDRKEKKKEGVYDVSWQDQSTVENGPFAKIDKAAEELSRSSVAELGSLERAESFGRRERIERDFCANTQSLHHRTESLRGESDSRAKIRKEVLQLLTTAAEELDALPEELTSHTNKILYSIDEADMRTADLVTTQTESEHNLQEKEKLPIRPTLASKIRHRNILPSTSKELMGAHPIDAQRIPVSLGSLRKKLGEFSITTLLRIKNTSNEPLRLKSGVQLEAGRYMKSLNANDPRGNAVCFHLYPGTEIPPWTEILVASRCCGGWFPTSGIAGKLVYTNHDESWTFEIIFRNDLFGNVRRCHVKAYPASGVGNDSIKSSEEDMQYWNISKDEYDGKANNEIVVSFKVVHGEEAEKASLISFCRRQQQTLALIEDSIECVHLDNKTSILSV</sequence>